<keyword evidence="1" id="KW-0472">Membrane</keyword>
<feature type="transmembrane region" description="Helical" evidence="1">
    <location>
        <begin position="516"/>
        <end position="541"/>
    </location>
</feature>
<evidence type="ECO:0000313" key="2">
    <source>
        <dbReference type="EMBL" id="GMH79697.1"/>
    </source>
</evidence>
<comment type="caution">
    <text evidence="2">The sequence shown here is derived from an EMBL/GenBank/DDBJ whole genome shotgun (WGS) entry which is preliminary data.</text>
</comment>
<proteinExistence type="predicted"/>
<gene>
    <name evidence="2" type="ORF">TrST_g7914</name>
</gene>
<keyword evidence="3" id="KW-1185">Reference proteome</keyword>
<accession>A0A9W7EIA5</accession>
<dbReference type="PANTHER" id="PTHR46104">
    <property type="entry name" value="GENE 9195-RELATED-RELATED"/>
    <property type="match status" value="1"/>
</dbReference>
<dbReference type="OrthoDB" id="227844at2759"/>
<reference evidence="3" key="1">
    <citation type="journal article" date="2023" name="Commun. Biol.">
        <title>Genome analysis of Parmales, the sister group of diatoms, reveals the evolutionary specialization of diatoms from phago-mixotrophs to photoautotrophs.</title>
        <authorList>
            <person name="Ban H."/>
            <person name="Sato S."/>
            <person name="Yoshikawa S."/>
            <person name="Yamada K."/>
            <person name="Nakamura Y."/>
            <person name="Ichinomiya M."/>
            <person name="Sato N."/>
            <person name="Blanc-Mathieu R."/>
            <person name="Endo H."/>
            <person name="Kuwata A."/>
            <person name="Ogata H."/>
        </authorList>
    </citation>
    <scope>NUCLEOTIDE SEQUENCE [LARGE SCALE GENOMIC DNA]</scope>
    <source>
        <strain evidence="3">NIES 3701</strain>
    </source>
</reference>
<evidence type="ECO:0000313" key="3">
    <source>
        <dbReference type="Proteomes" id="UP001165085"/>
    </source>
</evidence>
<dbReference type="EMBL" id="BRXY01000236">
    <property type="protein sequence ID" value="GMH79697.1"/>
    <property type="molecule type" value="Genomic_DNA"/>
</dbReference>
<sequence length="655" mass="68891">MYLLCCPAGKYRADNAATGDESSVCSSCDAGQYSGTASATCSSCASGKYSGTASPTCSSCAAGKYLTNATTGVESSACSNCAAGQYSGAASVSCSSCTAGKYSGTASATCSSCAAGKYLTNAATGVESSACTSCSAGKYSGTASGVCSDCSTGQYSGTASASCSTCAAGKFLNDPATSVESLACSICPIGKYSVEGAEDCSLCPAGRYGDEEGLTNSQCSGECDEGFVCLLGSPSPSDGCPFGYFKAAQEKCSKCPIGTFGSSRRLTNPSCSGPCDRGYYCDEGSTIANRSKCAEDQFCAEGTTQPLACPADRALTCSSSESTSCADGSACLYDRCTGLNATVYCDDDKFQFELCASYFSAGFRNEGDVGCPKDSGCATFHKLSKTVDRLYTLNRIDTIVEIFATFVALLALFPFFDPNAIKLMNYLNLYVLMVVDLIIQAAVLTVAYEQDFENVAESIVVAGCWDFSYAFVTVDGLVNDISFIQVLGWFEFFLGIGSAVSARYEIGKGEEDRIPGILFLSIVMLLLDAAISVVDFFIFTIGAKEDFDDLTESVFAEAGVVDKFSSCVKFDRAYDPIPIQADDNCLEMPLPEEVYPRHMYVLISFACVYLLIRALLKFTPLRAVLTGVEEGLLMPASPKVSEVGLELKRRGSIFI</sequence>
<organism evidence="2 3">
    <name type="scientific">Triparma strigata</name>
    <dbReference type="NCBI Taxonomy" id="1606541"/>
    <lineage>
        <taxon>Eukaryota</taxon>
        <taxon>Sar</taxon>
        <taxon>Stramenopiles</taxon>
        <taxon>Ochrophyta</taxon>
        <taxon>Bolidophyceae</taxon>
        <taxon>Parmales</taxon>
        <taxon>Triparmaceae</taxon>
        <taxon>Triparma</taxon>
    </lineage>
</organism>
<dbReference type="SMART" id="SM01411">
    <property type="entry name" value="Ephrin_rec_like"/>
    <property type="match status" value="5"/>
</dbReference>
<dbReference type="SUPFAM" id="SSF57184">
    <property type="entry name" value="Growth factor receptor domain"/>
    <property type="match status" value="2"/>
</dbReference>
<protein>
    <recommendedName>
        <fullName evidence="4">Tyrosine-protein kinase ephrin type A/B receptor-like domain-containing protein</fullName>
    </recommendedName>
</protein>
<dbReference type="InterPro" id="IPR009030">
    <property type="entry name" value="Growth_fac_rcpt_cys_sf"/>
</dbReference>
<dbReference type="Proteomes" id="UP001165085">
    <property type="component" value="Unassembled WGS sequence"/>
</dbReference>
<evidence type="ECO:0000256" key="1">
    <source>
        <dbReference type="SAM" id="Phobius"/>
    </source>
</evidence>
<dbReference type="PANTHER" id="PTHR46104:SF1">
    <property type="entry name" value="GENE 9195-RELATED"/>
    <property type="match status" value="1"/>
</dbReference>
<feature type="transmembrane region" description="Helical" evidence="1">
    <location>
        <begin position="598"/>
        <end position="616"/>
    </location>
</feature>
<dbReference type="AlphaFoldDB" id="A0A9W7EIA5"/>
<feature type="transmembrane region" description="Helical" evidence="1">
    <location>
        <begin position="398"/>
        <end position="416"/>
    </location>
</feature>
<feature type="transmembrane region" description="Helical" evidence="1">
    <location>
        <begin position="483"/>
        <end position="504"/>
    </location>
</feature>
<keyword evidence="1" id="KW-1133">Transmembrane helix</keyword>
<feature type="transmembrane region" description="Helical" evidence="1">
    <location>
        <begin position="428"/>
        <end position="448"/>
    </location>
</feature>
<dbReference type="Gene3D" id="2.10.220.10">
    <property type="entry name" value="Hormone Receptor, Insulin-like Growth Factor Receptor 1, Chain A, domain 2"/>
    <property type="match status" value="1"/>
</dbReference>
<name>A0A9W7EIA5_9STRA</name>
<evidence type="ECO:0008006" key="4">
    <source>
        <dbReference type="Google" id="ProtNLM"/>
    </source>
</evidence>
<keyword evidence="1" id="KW-0812">Transmembrane</keyword>